<keyword evidence="5" id="KW-0539">Nucleus</keyword>
<comment type="caution">
    <text evidence="7">The sequence shown here is derived from an EMBL/GenBank/DDBJ whole genome shotgun (WGS) entry which is preliminary data.</text>
</comment>
<dbReference type="PANTHER" id="PTHR43874">
    <property type="entry name" value="TWO-COMPONENT RESPONSE REGULATOR"/>
    <property type="match status" value="1"/>
</dbReference>
<keyword evidence="2" id="KW-0902">Two-component regulatory system</keyword>
<name>A0ABC8KUU3_ERUVS</name>
<evidence type="ECO:0000256" key="1">
    <source>
        <dbReference type="ARBA" id="ARBA00004123"/>
    </source>
</evidence>
<proteinExistence type="predicted"/>
<dbReference type="Proteomes" id="UP001642260">
    <property type="component" value="Unassembled WGS sequence"/>
</dbReference>
<dbReference type="GO" id="GO:0000160">
    <property type="term" value="P:phosphorelay signal transduction system"/>
    <property type="evidence" value="ECO:0007669"/>
    <property type="project" value="UniProtKB-KW"/>
</dbReference>
<protein>
    <submittedName>
        <fullName evidence="7">Uncharacterized protein</fullName>
    </submittedName>
</protein>
<evidence type="ECO:0000256" key="3">
    <source>
        <dbReference type="ARBA" id="ARBA00023015"/>
    </source>
</evidence>
<feature type="region of interest" description="Disordered" evidence="6">
    <location>
        <begin position="125"/>
        <end position="209"/>
    </location>
</feature>
<dbReference type="InterPro" id="IPR006447">
    <property type="entry name" value="Myb_dom_plants"/>
</dbReference>
<sequence>MSLRNTVEDGDNTLCLQPEDSEISFLLNKFPASTTNVLVVDNDIITLLNMKTLMIRCSYQVMSDDNQIESVMNATKHGACDYLLKPINEDVIANIWKHIVRKRMISKPGLIPPVQLDVIETNDLNQEKDDSMTVDQGNSEQNIDNMTEEKATKKIRLPRIKETQPIQPYLGQSNGSDKDNDVSRTVSQHNDGEQNIDKKHKKKPRKPRVSWTGDLQMKFLQAVDILGGPEKAIPTPLLKCLQEVNIEGLTRDNVASHLQKHHINLKGNLIYQQRREFDWSSVCRPSLPLLVLNNSLTATSSFMNSRDVYPVQENQYHCNNQVMTNTMPSLPYTNYDQHQLQQLQQQQQQYQIPHQLTDMIRTNEPGRT</sequence>
<dbReference type="GO" id="GO:0005634">
    <property type="term" value="C:nucleus"/>
    <property type="evidence" value="ECO:0007669"/>
    <property type="project" value="UniProtKB-SubCell"/>
</dbReference>
<evidence type="ECO:0000313" key="7">
    <source>
        <dbReference type="EMBL" id="CAH8362983.1"/>
    </source>
</evidence>
<evidence type="ECO:0000256" key="6">
    <source>
        <dbReference type="SAM" id="MobiDB-lite"/>
    </source>
</evidence>
<evidence type="ECO:0000256" key="2">
    <source>
        <dbReference type="ARBA" id="ARBA00023012"/>
    </source>
</evidence>
<accession>A0ABC8KUU3</accession>
<dbReference type="InterPro" id="IPR011006">
    <property type="entry name" value="CheY-like_superfamily"/>
</dbReference>
<dbReference type="InterPro" id="IPR045279">
    <property type="entry name" value="ARR-like"/>
</dbReference>
<dbReference type="NCBIfam" id="TIGR01557">
    <property type="entry name" value="myb_SHAQKYF"/>
    <property type="match status" value="1"/>
</dbReference>
<keyword evidence="3" id="KW-0805">Transcription regulation</keyword>
<feature type="compositionally biased region" description="Basic residues" evidence="6">
    <location>
        <begin position="198"/>
        <end position="208"/>
    </location>
</feature>
<dbReference type="Gene3D" id="1.10.10.60">
    <property type="entry name" value="Homeodomain-like"/>
    <property type="match status" value="1"/>
</dbReference>
<keyword evidence="8" id="KW-1185">Reference proteome</keyword>
<dbReference type="SUPFAM" id="SSF46689">
    <property type="entry name" value="Homeodomain-like"/>
    <property type="match status" value="1"/>
</dbReference>
<evidence type="ECO:0000256" key="5">
    <source>
        <dbReference type="ARBA" id="ARBA00023242"/>
    </source>
</evidence>
<dbReference type="AlphaFoldDB" id="A0ABC8KUU3"/>
<feature type="compositionally biased region" description="Polar residues" evidence="6">
    <location>
        <begin position="164"/>
        <end position="175"/>
    </location>
</feature>
<evidence type="ECO:0000313" key="8">
    <source>
        <dbReference type="Proteomes" id="UP001642260"/>
    </source>
</evidence>
<gene>
    <name evidence="7" type="ORF">ERUC_LOCUS28739</name>
</gene>
<dbReference type="PANTHER" id="PTHR43874:SF98">
    <property type="entry name" value="TWO-COMPONENT RESPONSE REGULATOR ARR19-RELATED"/>
    <property type="match status" value="1"/>
</dbReference>
<dbReference type="EMBL" id="CAKOAT010349598">
    <property type="protein sequence ID" value="CAH8362983.1"/>
    <property type="molecule type" value="Genomic_DNA"/>
</dbReference>
<dbReference type="SUPFAM" id="SSF52172">
    <property type="entry name" value="CheY-like"/>
    <property type="match status" value="1"/>
</dbReference>
<organism evidence="7 8">
    <name type="scientific">Eruca vesicaria subsp. sativa</name>
    <name type="common">Garden rocket</name>
    <name type="synonym">Eruca sativa</name>
    <dbReference type="NCBI Taxonomy" id="29727"/>
    <lineage>
        <taxon>Eukaryota</taxon>
        <taxon>Viridiplantae</taxon>
        <taxon>Streptophyta</taxon>
        <taxon>Embryophyta</taxon>
        <taxon>Tracheophyta</taxon>
        <taxon>Spermatophyta</taxon>
        <taxon>Magnoliopsida</taxon>
        <taxon>eudicotyledons</taxon>
        <taxon>Gunneridae</taxon>
        <taxon>Pentapetalae</taxon>
        <taxon>rosids</taxon>
        <taxon>malvids</taxon>
        <taxon>Brassicales</taxon>
        <taxon>Brassicaceae</taxon>
        <taxon>Brassiceae</taxon>
        <taxon>Eruca</taxon>
    </lineage>
</organism>
<comment type="subcellular location">
    <subcellularLocation>
        <location evidence="1">Nucleus</location>
    </subcellularLocation>
</comment>
<evidence type="ECO:0000256" key="4">
    <source>
        <dbReference type="ARBA" id="ARBA00023163"/>
    </source>
</evidence>
<keyword evidence="4" id="KW-0804">Transcription</keyword>
<reference evidence="7 8" key="1">
    <citation type="submission" date="2022-03" db="EMBL/GenBank/DDBJ databases">
        <authorList>
            <person name="Macdonald S."/>
            <person name="Ahmed S."/>
            <person name="Newling K."/>
        </authorList>
    </citation>
    <scope>NUCLEOTIDE SEQUENCE [LARGE SCALE GENOMIC DNA]</scope>
</reference>
<feature type="compositionally biased region" description="Polar residues" evidence="6">
    <location>
        <begin position="133"/>
        <end position="145"/>
    </location>
</feature>
<dbReference type="InterPro" id="IPR009057">
    <property type="entry name" value="Homeodomain-like_sf"/>
</dbReference>